<organism evidence="1 2">
    <name type="scientific">Roseibium porphyridii</name>
    <dbReference type="NCBI Taxonomy" id="2866279"/>
    <lineage>
        <taxon>Bacteria</taxon>
        <taxon>Pseudomonadati</taxon>
        <taxon>Pseudomonadota</taxon>
        <taxon>Alphaproteobacteria</taxon>
        <taxon>Hyphomicrobiales</taxon>
        <taxon>Stappiaceae</taxon>
        <taxon>Roseibium</taxon>
    </lineage>
</organism>
<evidence type="ECO:0008006" key="3">
    <source>
        <dbReference type="Google" id="ProtNLM"/>
    </source>
</evidence>
<reference evidence="1 2" key="1">
    <citation type="submission" date="2023-03" db="EMBL/GenBank/DDBJ databases">
        <title>Roseibium porphyridii sp. nov. and Roseibium rhodosorbium sp. nov. isolated from marine algae, Porphyridium cruentum and Rhodosorus marinus, respectively.</title>
        <authorList>
            <person name="Lee M.W."/>
            <person name="Choi B.J."/>
            <person name="Lee J.K."/>
            <person name="Choi D.G."/>
            <person name="Baek J.H."/>
            <person name="Bayburt H."/>
            <person name="Kim J.M."/>
            <person name="Han D.M."/>
            <person name="Kim K.H."/>
            <person name="Jeon C.O."/>
        </authorList>
    </citation>
    <scope>NUCLEOTIDE SEQUENCE [LARGE SCALE GENOMIC DNA]</scope>
    <source>
        <strain evidence="1 2">KMA01</strain>
    </source>
</reference>
<proteinExistence type="predicted"/>
<sequence>MTRENNRFYEVDDLLKKYGVPRTNWVARLRRPENSDKWRNHKGPNPLLMLGLDRS</sequence>
<evidence type="ECO:0000313" key="1">
    <source>
        <dbReference type="EMBL" id="WFE91396.1"/>
    </source>
</evidence>
<gene>
    <name evidence="1" type="ORF">K1718_08570</name>
</gene>
<dbReference type="EMBL" id="CP120863">
    <property type="protein sequence ID" value="WFE91396.1"/>
    <property type="molecule type" value="Genomic_DNA"/>
</dbReference>
<dbReference type="Proteomes" id="UP001209803">
    <property type="component" value="Chromosome"/>
</dbReference>
<keyword evidence="2" id="KW-1185">Reference proteome</keyword>
<protein>
    <recommendedName>
        <fullName evidence="3">DUF4224 domain-containing protein</fullName>
    </recommendedName>
</protein>
<accession>A0ABY8F7S8</accession>
<name>A0ABY8F7S8_9HYPH</name>
<dbReference type="RefSeq" id="WP_173005929.1">
    <property type="nucleotide sequence ID" value="NZ_CP120863.1"/>
</dbReference>
<evidence type="ECO:0000313" key="2">
    <source>
        <dbReference type="Proteomes" id="UP001209803"/>
    </source>
</evidence>